<dbReference type="EMBL" id="BQKI01000088">
    <property type="protein sequence ID" value="GJN36263.1"/>
    <property type="molecule type" value="Genomic_DNA"/>
</dbReference>
<dbReference type="GO" id="GO:0005524">
    <property type="term" value="F:ATP binding"/>
    <property type="evidence" value="ECO:0007669"/>
    <property type="project" value="InterPro"/>
</dbReference>
<name>A0AAV5FNG8_ELECO</name>
<dbReference type="GO" id="GO:0004714">
    <property type="term" value="F:transmembrane receptor protein tyrosine kinase activity"/>
    <property type="evidence" value="ECO:0007669"/>
    <property type="project" value="InterPro"/>
</dbReference>
<dbReference type="PANTHER" id="PTHR27003:SF426">
    <property type="entry name" value="RECEPTOR-LIKE PROTEIN KINASE HERK 1"/>
    <property type="match status" value="1"/>
</dbReference>
<comment type="caution">
    <text evidence="2">The sequence shown here is derived from an EMBL/GenBank/DDBJ whole genome shotgun (WGS) entry which is preliminary data.</text>
</comment>
<accession>A0AAV5FNG8</accession>
<dbReference type="InterPro" id="IPR045272">
    <property type="entry name" value="ANXUR1/2-like"/>
</dbReference>
<dbReference type="InterPro" id="IPR001245">
    <property type="entry name" value="Ser-Thr/Tyr_kinase_cat_dom"/>
</dbReference>
<dbReference type="PANTHER" id="PTHR27003">
    <property type="entry name" value="OS07G0166700 PROTEIN"/>
    <property type="match status" value="1"/>
</dbReference>
<gene>
    <name evidence="2" type="primary">gb25106</name>
    <name evidence="2" type="ORF">PR202_gb25106</name>
</gene>
<proteinExistence type="predicted"/>
<dbReference type="Proteomes" id="UP001054889">
    <property type="component" value="Unassembled WGS sequence"/>
</dbReference>
<dbReference type="PROSITE" id="PS50011">
    <property type="entry name" value="PROTEIN_KINASE_DOM"/>
    <property type="match status" value="1"/>
</dbReference>
<evidence type="ECO:0000313" key="3">
    <source>
        <dbReference type="Proteomes" id="UP001054889"/>
    </source>
</evidence>
<feature type="domain" description="Protein kinase" evidence="1">
    <location>
        <begin position="1"/>
        <end position="145"/>
    </location>
</feature>
<dbReference type="Gene3D" id="1.10.510.10">
    <property type="entry name" value="Transferase(Phosphotransferase) domain 1"/>
    <property type="match status" value="1"/>
</dbReference>
<dbReference type="Pfam" id="PF07714">
    <property type="entry name" value="PK_Tyr_Ser-Thr"/>
    <property type="match status" value="1"/>
</dbReference>
<dbReference type="GO" id="GO:0009506">
    <property type="term" value="C:plasmodesma"/>
    <property type="evidence" value="ECO:0007669"/>
    <property type="project" value="TreeGrafter"/>
</dbReference>
<dbReference type="InterPro" id="IPR000719">
    <property type="entry name" value="Prot_kinase_dom"/>
</dbReference>
<protein>
    <recommendedName>
        <fullName evidence="1">Protein kinase domain-containing protein</fullName>
    </recommendedName>
</protein>
<dbReference type="SUPFAM" id="SSF56112">
    <property type="entry name" value="Protein kinase-like (PK-like)"/>
    <property type="match status" value="1"/>
</dbReference>
<keyword evidence="3" id="KW-1185">Reference proteome</keyword>
<reference evidence="2" key="2">
    <citation type="submission" date="2021-12" db="EMBL/GenBank/DDBJ databases">
        <title>Resequencing data analysis of finger millet.</title>
        <authorList>
            <person name="Hatakeyama M."/>
            <person name="Aluri S."/>
            <person name="Balachadran M.T."/>
            <person name="Sivarajan S.R."/>
            <person name="Poveda L."/>
            <person name="Shimizu-Inatsugi R."/>
            <person name="Schlapbach R."/>
            <person name="Sreeman S.M."/>
            <person name="Shimizu K.K."/>
        </authorList>
    </citation>
    <scope>NUCLEOTIDE SEQUENCE</scope>
</reference>
<evidence type="ECO:0000313" key="2">
    <source>
        <dbReference type="EMBL" id="GJN36263.1"/>
    </source>
</evidence>
<reference evidence="2" key="1">
    <citation type="journal article" date="2018" name="DNA Res.">
        <title>Multiple hybrid de novo genome assembly of finger millet, an orphan allotetraploid crop.</title>
        <authorList>
            <person name="Hatakeyama M."/>
            <person name="Aluri S."/>
            <person name="Balachadran M.T."/>
            <person name="Sivarajan S.R."/>
            <person name="Patrignani A."/>
            <person name="Gruter S."/>
            <person name="Poveda L."/>
            <person name="Shimizu-Inatsugi R."/>
            <person name="Baeten J."/>
            <person name="Francoijs K.J."/>
            <person name="Nataraja K.N."/>
            <person name="Reddy Y.A.N."/>
            <person name="Phadnis S."/>
            <person name="Ravikumar R.L."/>
            <person name="Schlapbach R."/>
            <person name="Sreeman S.M."/>
            <person name="Shimizu K.K."/>
        </authorList>
    </citation>
    <scope>NUCLEOTIDE SEQUENCE</scope>
</reference>
<dbReference type="AlphaFoldDB" id="A0AAV5FNG8"/>
<evidence type="ECO:0000259" key="1">
    <source>
        <dbReference type="PROSITE" id="PS50011"/>
    </source>
</evidence>
<organism evidence="2 3">
    <name type="scientific">Eleusine coracana subsp. coracana</name>
    <dbReference type="NCBI Taxonomy" id="191504"/>
    <lineage>
        <taxon>Eukaryota</taxon>
        <taxon>Viridiplantae</taxon>
        <taxon>Streptophyta</taxon>
        <taxon>Embryophyta</taxon>
        <taxon>Tracheophyta</taxon>
        <taxon>Spermatophyta</taxon>
        <taxon>Magnoliopsida</taxon>
        <taxon>Liliopsida</taxon>
        <taxon>Poales</taxon>
        <taxon>Poaceae</taxon>
        <taxon>PACMAD clade</taxon>
        <taxon>Chloridoideae</taxon>
        <taxon>Cynodonteae</taxon>
        <taxon>Eleusininae</taxon>
        <taxon>Eleusine</taxon>
    </lineage>
</organism>
<sequence length="180" mass="20066">MSLEILVQQDLAAKVSHFGLSKIGPELDRSHVSTAVKGSFGYLDPEYLRSRHLTQKSDVYSFGVVLLEVLCARPAVIPSELTILAEWGMKILKRGQLELIVDKRISDEIRLNSLRKFGEIVNKCLADKGVERPLMEEVLRDLNYVLQLQDAFSTISVPTSPVLPNTHPKFKVPALLTASV</sequence>
<dbReference type="GO" id="GO:0005886">
    <property type="term" value="C:plasma membrane"/>
    <property type="evidence" value="ECO:0007669"/>
    <property type="project" value="TreeGrafter"/>
</dbReference>
<dbReference type="InterPro" id="IPR011009">
    <property type="entry name" value="Kinase-like_dom_sf"/>
</dbReference>